<evidence type="ECO:0000313" key="2">
    <source>
        <dbReference type="Proteomes" id="UP001148629"/>
    </source>
</evidence>
<dbReference type="Proteomes" id="UP001148629">
    <property type="component" value="Unassembled WGS sequence"/>
</dbReference>
<sequence length="378" mass="41951">MPPLTFPPLHDLSLSQASEDQESLGRIKALWDEYASGWDEKTRFTILMNLKHVRANPSNKRGPYAHRLRGAEFNFGIWIILKCVYPLNKLESLKNKLLEMYPGINADSFVGPHVGTSVNQTVKAEKKTKTPFPQWWNSHHAGTEEDDVFEESEYPIKPEHDSTSSFALSDHGSSQLQRAPLKEISQPRQGPPSSVAFSHIARSVTDSAMTFQNPASIDPFEFPSLRSSRVAERKAEGDLSEAVIAKKGRTTPAWAPSAEAIEIYQSDTQSEATPGLVSQALSQEQFDSLKDHVTKAIQQGFKGLRETTVASQDNALAEMSSNINTTIADELQEVKGKMKKATKKLSKMSEAPECAENMAQYLSELEGRIVNIEEFLGS</sequence>
<proteinExistence type="predicted"/>
<organism evidence="1 2">
    <name type="scientific">Fusarium decemcellulare</name>
    <dbReference type="NCBI Taxonomy" id="57161"/>
    <lineage>
        <taxon>Eukaryota</taxon>
        <taxon>Fungi</taxon>
        <taxon>Dikarya</taxon>
        <taxon>Ascomycota</taxon>
        <taxon>Pezizomycotina</taxon>
        <taxon>Sordariomycetes</taxon>
        <taxon>Hypocreomycetidae</taxon>
        <taxon>Hypocreales</taxon>
        <taxon>Nectriaceae</taxon>
        <taxon>Fusarium</taxon>
        <taxon>Fusarium decemcellulare species complex</taxon>
    </lineage>
</organism>
<protein>
    <submittedName>
        <fullName evidence="1">Uncharacterized protein</fullName>
    </submittedName>
</protein>
<keyword evidence="2" id="KW-1185">Reference proteome</keyword>
<gene>
    <name evidence="1" type="ORF">NM208_g9959</name>
</gene>
<reference evidence="1" key="1">
    <citation type="submission" date="2022-08" db="EMBL/GenBank/DDBJ databases">
        <title>Genome Sequence of Fusarium decemcellulare.</title>
        <authorList>
            <person name="Buettner E."/>
        </authorList>
    </citation>
    <scope>NUCLEOTIDE SEQUENCE</scope>
    <source>
        <strain evidence="1">Babe19</strain>
    </source>
</reference>
<dbReference type="EMBL" id="JANRMS010001344">
    <property type="protein sequence ID" value="KAJ3528990.1"/>
    <property type="molecule type" value="Genomic_DNA"/>
</dbReference>
<evidence type="ECO:0000313" key="1">
    <source>
        <dbReference type="EMBL" id="KAJ3528990.1"/>
    </source>
</evidence>
<name>A0ACC1RZW8_9HYPO</name>
<accession>A0ACC1RZW8</accession>
<comment type="caution">
    <text evidence="1">The sequence shown here is derived from an EMBL/GenBank/DDBJ whole genome shotgun (WGS) entry which is preliminary data.</text>
</comment>